<dbReference type="InterPro" id="IPR003439">
    <property type="entry name" value="ABC_transporter-like_ATP-bd"/>
</dbReference>
<feature type="transmembrane region" description="Helical" evidence="9">
    <location>
        <begin position="133"/>
        <end position="150"/>
    </location>
</feature>
<dbReference type="GO" id="GO:0005886">
    <property type="term" value="C:plasma membrane"/>
    <property type="evidence" value="ECO:0007669"/>
    <property type="project" value="UniProtKB-SubCell"/>
</dbReference>
<dbReference type="Proteomes" id="UP000248214">
    <property type="component" value="Unassembled WGS sequence"/>
</dbReference>
<dbReference type="Gene3D" id="1.20.1560.10">
    <property type="entry name" value="ABC transporter type 1, transmembrane domain"/>
    <property type="match status" value="1"/>
</dbReference>
<dbReference type="PANTHER" id="PTHR43394">
    <property type="entry name" value="ATP-DEPENDENT PERMEASE MDL1, MITOCHONDRIAL"/>
    <property type="match status" value="1"/>
</dbReference>
<proteinExistence type="predicted"/>
<keyword evidence="13" id="KW-1185">Reference proteome</keyword>
<evidence type="ECO:0000256" key="9">
    <source>
        <dbReference type="SAM" id="Phobius"/>
    </source>
</evidence>
<reference evidence="12 13" key="1">
    <citation type="submission" date="2017-10" db="EMBL/GenBank/DDBJ databases">
        <title>Bacillus sp. nov., a halophilic bacterium isolated from a Keqin Lake.</title>
        <authorList>
            <person name="Wang H."/>
        </authorList>
    </citation>
    <scope>NUCLEOTIDE SEQUENCE [LARGE SCALE GENOMIC DNA]</scope>
    <source>
        <strain evidence="12 13">KQ-12</strain>
    </source>
</reference>
<dbReference type="InterPro" id="IPR039421">
    <property type="entry name" value="Type_1_exporter"/>
</dbReference>
<keyword evidence="7 9" id="KW-1133">Transmembrane helix</keyword>
<dbReference type="InterPro" id="IPR003593">
    <property type="entry name" value="AAA+_ATPase"/>
</dbReference>
<evidence type="ECO:0000259" key="11">
    <source>
        <dbReference type="PROSITE" id="PS50929"/>
    </source>
</evidence>
<dbReference type="Pfam" id="PF00664">
    <property type="entry name" value="ABC_membrane"/>
    <property type="match status" value="1"/>
</dbReference>
<organism evidence="12 13">
    <name type="scientific">Salipaludibacillus keqinensis</name>
    <dbReference type="NCBI Taxonomy" id="2045207"/>
    <lineage>
        <taxon>Bacteria</taxon>
        <taxon>Bacillati</taxon>
        <taxon>Bacillota</taxon>
        <taxon>Bacilli</taxon>
        <taxon>Bacillales</taxon>
        <taxon>Bacillaceae</taxon>
    </lineage>
</organism>
<dbReference type="InterPro" id="IPR011527">
    <property type="entry name" value="ABC1_TM_dom"/>
</dbReference>
<feature type="transmembrane region" description="Helical" evidence="9">
    <location>
        <begin position="156"/>
        <end position="174"/>
    </location>
</feature>
<keyword evidence="8 9" id="KW-0472">Membrane</keyword>
<evidence type="ECO:0000256" key="3">
    <source>
        <dbReference type="ARBA" id="ARBA00022475"/>
    </source>
</evidence>
<dbReference type="PROSITE" id="PS50893">
    <property type="entry name" value="ABC_TRANSPORTER_2"/>
    <property type="match status" value="1"/>
</dbReference>
<dbReference type="CDD" id="cd18548">
    <property type="entry name" value="ABC_6TM_Tm287_like"/>
    <property type="match status" value="1"/>
</dbReference>
<evidence type="ECO:0000313" key="13">
    <source>
        <dbReference type="Proteomes" id="UP000248214"/>
    </source>
</evidence>
<dbReference type="PROSITE" id="PS50929">
    <property type="entry name" value="ABC_TM1F"/>
    <property type="match status" value="1"/>
</dbReference>
<feature type="transmembrane region" description="Helical" evidence="9">
    <location>
        <begin position="235"/>
        <end position="258"/>
    </location>
</feature>
<dbReference type="OrthoDB" id="9770415at2"/>
<dbReference type="InterPro" id="IPR027417">
    <property type="entry name" value="P-loop_NTPase"/>
</dbReference>
<dbReference type="InterPro" id="IPR036640">
    <property type="entry name" value="ABC1_TM_sf"/>
</dbReference>
<evidence type="ECO:0000313" key="12">
    <source>
        <dbReference type="EMBL" id="PYZ92453.1"/>
    </source>
</evidence>
<evidence type="ECO:0000256" key="7">
    <source>
        <dbReference type="ARBA" id="ARBA00022989"/>
    </source>
</evidence>
<dbReference type="PANTHER" id="PTHR43394:SF1">
    <property type="entry name" value="ATP-BINDING CASSETTE SUB-FAMILY B MEMBER 10, MITOCHONDRIAL"/>
    <property type="match status" value="1"/>
</dbReference>
<sequence length="580" mass="64449">MKTVVSFLGPYRFAVFIALTLTLVELTVELVQPLLMAKIIDDGIMQEDLSVVMLWGSVMVGFSLIAFAAGITNSFYAAHVSQNTGYDLRSKLFGKVQSFAFSNFSQFPTSSLMTRMTNDVNQIQNTIFMSLRIMLRAPLLVIGSVVMALFVNVQLALILVLTIPILVVFLLWLMRKAGKLFKAVQARVDRVNNVVQENLTAIRLIKSFIRRNHESRRFTSASNDLRVKTVKALRLIETTMPVILLVMNGSIMAVLWFGSIGVNTGGASVGEVVAIINYVTRMTGALSIFSMIIIIFSRARASSERIADVLEADVNLKDADDQQTPPLITDGDIQFDDVSFRYPGTTRNVLEGLSFRAKPGERVAVLGATGSGKTSMFQLIPRLYDIDHGTIRIDGQDVRKIKLKYLRRMIGYVPQEAMLFTGSIEENMLWGKEDASKDEIEQALTDAQIHDTIVELPKGSDTVIGQRGVNLSGGQKQRLSIARALIRKPKILLFDDSTSALDVKTEKKLLDALKSYSCTTIMITQKMSTTMNADQILLMEEGKIVARGTHDELLKTSALYQKIFESQFGKEGMVHVKKIH</sequence>
<dbReference type="Gene3D" id="3.40.50.300">
    <property type="entry name" value="P-loop containing nucleotide triphosphate hydrolases"/>
    <property type="match status" value="1"/>
</dbReference>
<dbReference type="Pfam" id="PF00005">
    <property type="entry name" value="ABC_tran"/>
    <property type="match status" value="1"/>
</dbReference>
<dbReference type="InterPro" id="IPR017871">
    <property type="entry name" value="ABC_transporter-like_CS"/>
</dbReference>
<feature type="transmembrane region" description="Helical" evidence="9">
    <location>
        <begin position="52"/>
        <end position="71"/>
    </location>
</feature>
<name>A0A323TIG9_9BACI</name>
<dbReference type="SUPFAM" id="SSF90123">
    <property type="entry name" value="ABC transporter transmembrane region"/>
    <property type="match status" value="1"/>
</dbReference>
<feature type="domain" description="ABC transmembrane type-1" evidence="11">
    <location>
        <begin position="16"/>
        <end position="298"/>
    </location>
</feature>
<evidence type="ECO:0000259" key="10">
    <source>
        <dbReference type="PROSITE" id="PS50893"/>
    </source>
</evidence>
<protein>
    <submittedName>
        <fullName evidence="12">ABC transporter ATP-binding protein</fullName>
    </submittedName>
</protein>
<dbReference type="SMART" id="SM00382">
    <property type="entry name" value="AAA"/>
    <property type="match status" value="1"/>
</dbReference>
<evidence type="ECO:0000256" key="8">
    <source>
        <dbReference type="ARBA" id="ARBA00023136"/>
    </source>
</evidence>
<feature type="transmembrane region" description="Helical" evidence="9">
    <location>
        <begin position="278"/>
        <end position="296"/>
    </location>
</feature>
<dbReference type="GO" id="GO:0016887">
    <property type="term" value="F:ATP hydrolysis activity"/>
    <property type="evidence" value="ECO:0007669"/>
    <property type="project" value="InterPro"/>
</dbReference>
<evidence type="ECO:0000256" key="2">
    <source>
        <dbReference type="ARBA" id="ARBA00022448"/>
    </source>
</evidence>
<dbReference type="GO" id="GO:0005524">
    <property type="term" value="F:ATP binding"/>
    <property type="evidence" value="ECO:0007669"/>
    <property type="project" value="UniProtKB-KW"/>
</dbReference>
<dbReference type="GO" id="GO:0015421">
    <property type="term" value="F:ABC-type oligopeptide transporter activity"/>
    <property type="evidence" value="ECO:0007669"/>
    <property type="project" value="TreeGrafter"/>
</dbReference>
<comment type="subcellular location">
    <subcellularLocation>
        <location evidence="1">Cell membrane</location>
        <topology evidence="1">Multi-pass membrane protein</topology>
    </subcellularLocation>
</comment>
<keyword evidence="2" id="KW-0813">Transport</keyword>
<gene>
    <name evidence="12" type="ORF">CR194_15925</name>
</gene>
<accession>A0A323TIG9</accession>
<dbReference type="PROSITE" id="PS00211">
    <property type="entry name" value="ABC_TRANSPORTER_1"/>
    <property type="match status" value="1"/>
</dbReference>
<dbReference type="AlphaFoldDB" id="A0A323TIG9"/>
<evidence type="ECO:0000256" key="6">
    <source>
        <dbReference type="ARBA" id="ARBA00022840"/>
    </source>
</evidence>
<keyword evidence="5" id="KW-0547">Nucleotide-binding</keyword>
<dbReference type="EMBL" id="PDOD01000004">
    <property type="protein sequence ID" value="PYZ92453.1"/>
    <property type="molecule type" value="Genomic_DNA"/>
</dbReference>
<dbReference type="SUPFAM" id="SSF52540">
    <property type="entry name" value="P-loop containing nucleoside triphosphate hydrolases"/>
    <property type="match status" value="1"/>
</dbReference>
<dbReference type="FunFam" id="3.40.50.300:FF:000221">
    <property type="entry name" value="Multidrug ABC transporter ATP-binding protein"/>
    <property type="match status" value="1"/>
</dbReference>
<keyword evidence="3" id="KW-1003">Cell membrane</keyword>
<comment type="caution">
    <text evidence="12">The sequence shown here is derived from an EMBL/GenBank/DDBJ whole genome shotgun (WGS) entry which is preliminary data.</text>
</comment>
<evidence type="ECO:0000256" key="1">
    <source>
        <dbReference type="ARBA" id="ARBA00004651"/>
    </source>
</evidence>
<feature type="domain" description="ABC transporter" evidence="10">
    <location>
        <begin position="333"/>
        <end position="566"/>
    </location>
</feature>
<dbReference type="RefSeq" id="WP_110611124.1">
    <property type="nucleotide sequence ID" value="NZ_PDOD01000004.1"/>
</dbReference>
<evidence type="ECO:0000256" key="4">
    <source>
        <dbReference type="ARBA" id="ARBA00022692"/>
    </source>
</evidence>
<keyword evidence="6 12" id="KW-0067">ATP-binding</keyword>
<evidence type="ECO:0000256" key="5">
    <source>
        <dbReference type="ARBA" id="ARBA00022741"/>
    </source>
</evidence>
<keyword evidence="4 9" id="KW-0812">Transmembrane</keyword>